<feature type="domain" description="WW" evidence="4">
    <location>
        <begin position="1261"/>
        <end position="1295"/>
    </location>
</feature>
<keyword evidence="2" id="KW-0175">Coiled coil</keyword>
<dbReference type="InterPro" id="IPR006553">
    <property type="entry name" value="Leu-rich_rpt_Cys-con_subtyp"/>
</dbReference>
<keyword evidence="1" id="KW-0479">Metal-binding</keyword>
<dbReference type="PROSITE" id="PS50119">
    <property type="entry name" value="ZF_BBOX"/>
    <property type="match status" value="1"/>
</dbReference>
<dbReference type="InterPro" id="IPR000048">
    <property type="entry name" value="IQ_motif_EF-hand-BS"/>
</dbReference>
<organism evidence="6 7">
    <name type="scientific">Tetraparma gracilis</name>
    <dbReference type="NCBI Taxonomy" id="2962635"/>
    <lineage>
        <taxon>Eukaryota</taxon>
        <taxon>Sar</taxon>
        <taxon>Stramenopiles</taxon>
        <taxon>Ochrophyta</taxon>
        <taxon>Bolidophyceae</taxon>
        <taxon>Parmales</taxon>
        <taxon>Triparmaceae</taxon>
        <taxon>Tetraparma</taxon>
    </lineage>
</organism>
<proteinExistence type="predicted"/>
<evidence type="ECO:0008006" key="8">
    <source>
        <dbReference type="Google" id="ProtNLM"/>
    </source>
</evidence>
<evidence type="ECO:0000256" key="1">
    <source>
        <dbReference type="PROSITE-ProRule" id="PRU00024"/>
    </source>
</evidence>
<dbReference type="SMART" id="SM00456">
    <property type="entry name" value="WW"/>
    <property type="match status" value="3"/>
</dbReference>
<dbReference type="InterPro" id="IPR057207">
    <property type="entry name" value="FBXL15_LRR"/>
</dbReference>
<dbReference type="InterPro" id="IPR001202">
    <property type="entry name" value="WW_dom"/>
</dbReference>
<dbReference type="PANTHER" id="PTHR13318">
    <property type="entry name" value="PARTNER OF PAIRED, ISOFORM B-RELATED"/>
    <property type="match status" value="1"/>
</dbReference>
<dbReference type="InterPro" id="IPR032675">
    <property type="entry name" value="LRR_dom_sf"/>
</dbReference>
<dbReference type="EMBL" id="BRYB01004130">
    <property type="protein sequence ID" value="GMI26081.1"/>
    <property type="molecule type" value="Genomic_DNA"/>
</dbReference>
<comment type="caution">
    <text evidence="6">The sequence shown here is derived from an EMBL/GenBank/DDBJ whole genome shotgun (WGS) entry which is preliminary data.</text>
</comment>
<evidence type="ECO:0000256" key="2">
    <source>
        <dbReference type="SAM" id="Coils"/>
    </source>
</evidence>
<dbReference type="PROSITE" id="PS50020">
    <property type="entry name" value="WW_DOMAIN_2"/>
    <property type="match status" value="1"/>
</dbReference>
<dbReference type="SMART" id="SM00015">
    <property type="entry name" value="IQ"/>
    <property type="match status" value="5"/>
</dbReference>
<dbReference type="Gene3D" id="1.20.5.190">
    <property type="match status" value="2"/>
</dbReference>
<evidence type="ECO:0000259" key="5">
    <source>
        <dbReference type="PROSITE" id="PS50119"/>
    </source>
</evidence>
<dbReference type="SMART" id="SM00367">
    <property type="entry name" value="LRR_CC"/>
    <property type="match status" value="15"/>
</dbReference>
<feature type="compositionally biased region" description="Basic and acidic residues" evidence="3">
    <location>
        <begin position="1"/>
        <end position="12"/>
    </location>
</feature>
<dbReference type="Gene3D" id="2.20.70.10">
    <property type="match status" value="2"/>
</dbReference>
<accession>A0ABQ6MGT7</accession>
<feature type="coiled-coil region" evidence="2">
    <location>
        <begin position="960"/>
        <end position="990"/>
    </location>
</feature>
<name>A0ABQ6MGT7_9STRA</name>
<protein>
    <recommendedName>
        <fullName evidence="8">WW domain-containing protein</fullName>
    </recommendedName>
</protein>
<feature type="region of interest" description="Disordered" evidence="3">
    <location>
        <begin position="1"/>
        <end position="23"/>
    </location>
</feature>
<keyword evidence="7" id="KW-1185">Reference proteome</keyword>
<feature type="compositionally biased region" description="Polar residues" evidence="3">
    <location>
        <begin position="13"/>
        <end position="23"/>
    </location>
</feature>
<dbReference type="PROSITE" id="PS50096">
    <property type="entry name" value="IQ"/>
    <property type="match status" value="4"/>
</dbReference>
<gene>
    <name evidence="6" type="ORF">TeGR_g9713</name>
</gene>
<evidence type="ECO:0000256" key="3">
    <source>
        <dbReference type="SAM" id="MobiDB-lite"/>
    </source>
</evidence>
<dbReference type="PROSITE" id="PS01159">
    <property type="entry name" value="WW_DOMAIN_1"/>
    <property type="match status" value="1"/>
</dbReference>
<dbReference type="Proteomes" id="UP001165060">
    <property type="component" value="Unassembled WGS sequence"/>
</dbReference>
<reference evidence="6 7" key="1">
    <citation type="journal article" date="2023" name="Commun. Biol.">
        <title>Genome analysis of Parmales, the sister group of diatoms, reveals the evolutionary specialization of diatoms from phago-mixotrophs to photoautotrophs.</title>
        <authorList>
            <person name="Ban H."/>
            <person name="Sato S."/>
            <person name="Yoshikawa S."/>
            <person name="Yamada K."/>
            <person name="Nakamura Y."/>
            <person name="Ichinomiya M."/>
            <person name="Sato N."/>
            <person name="Blanc-Mathieu R."/>
            <person name="Endo H."/>
            <person name="Kuwata A."/>
            <person name="Ogata H."/>
        </authorList>
    </citation>
    <scope>NUCLEOTIDE SEQUENCE [LARGE SCALE GENOMIC DNA]</scope>
</reference>
<sequence length="1316" mass="151037">MDHAEEKKDDSHSALTSQPKTTNPFNALDAALSKYEASVGLAYNDLPHELCEGTELKLARWSLVVTDNSLRVMAENARERVARELAKPKEKKKYKKMTIEEELAELDQMSQLTEEVEVTQKLSKRKTRLEMSLASTLGEDTGPTAEEQNAEEENLKKQLDAQAAVKWSNGMKRHGLLLLDVHGAERITDLGIKHLADTCISLRTLDVSSAFRITDVGLRALALGCPDMRSLDLSGCMGVAGPGFAVLGQCCRSLTTLKLSGCRQIPTWVMLNIFEGCRQLEELDMSHCTKLSDHEVKTMAEKCNVIKTLNLKECKQVSDVGVLAVSQGCAALTDLDLSRSELQFKITDVSLLALGERSSVLRRLNLNGCEMVTDAGLAWLAKGCKGLEWLDMTNCSKVTNGGMRCLGEACPDLLHANLTHLKKVTDVGLRFLAQGCVKLEVLNATGIFLLSDGMKRDFGFEGIQALGRAPCATTIKTLNLTGCFQVSTVACKSLAMLVNVESLCMSGCVNLTTQGMGYLADSMTKVRLLSFAYCGDCVTDSMMARCAKRWTKLSSIVLTECEKVGQGALRAISKCRNLQRLDLTGCTGVDDMALNDLSEAQYWPGITALYLTGCKNVGDTGLTWVCEGTKSTVNQTTLITLSLKGTKCGLSALKSFKDNFPYSEMRRNDSFFGLWPHSRASDRMQINDYGLLYRSATKVQSLWRARKDRARGGQMKVDHNKAKAARRLQAHWRGRKDRERARFMLMVRNLRGDSATRIQHMYKAWGARRWIRAKRNAKFMEKANFCATEIQRRFRGWLGRIRFNTMSKQARYILELKGRAAVFIQTLGRLYNGRCEFFRRKEARIALDKLRNVKALKMQCSWRQKSARMRIERQRKYVNDTNYRNMSSAARIQNKYRSHRCKTVLREKIHERRAKTYAATYVQCCWRARQAWLEVETKRQIWLAEQESTAALVLQRAWRRKAAQKLIEMMKEEKKRIVREREAMASLIERWWRGVIARREAAELKKQYLAQLRRMADLENWGATIIAGAWRGKGGRDLARARLWERKARWKEMWSEEETRKFYYNQISGEIRYRKPQDLLDLMKRPICSNCEFYEARLECSNCQEFFCNQCWDSVHFGGKRAKHEFRQMYDYYEKRVDYGDGEFPSKWPSEIEQDEVAGWRLRVYPQRKPYRIIGDWEIYNDGEDDEEGRYFYHNRMKHLSVYEKPEELKVLFTDDWEGEQEVIEDAKKVKSDKHVGEDGEVLHAPKECFSKPEEDEEPAEELWEGWGKYWDEDGAAFYYFNVDTGVSQYGRPERFETRNDPFLHIRENGEVEDVA</sequence>
<dbReference type="InterPro" id="IPR000315">
    <property type="entry name" value="Znf_B-box"/>
</dbReference>
<dbReference type="Gene3D" id="3.80.10.10">
    <property type="entry name" value="Ribonuclease Inhibitor"/>
    <property type="match status" value="3"/>
</dbReference>
<feature type="domain" description="B box-type" evidence="5">
    <location>
        <begin position="1083"/>
        <end position="1129"/>
    </location>
</feature>
<dbReference type="Pfam" id="PF25372">
    <property type="entry name" value="DUF7885"/>
    <property type="match status" value="1"/>
</dbReference>
<evidence type="ECO:0000313" key="6">
    <source>
        <dbReference type="EMBL" id="GMI26081.1"/>
    </source>
</evidence>
<keyword evidence="1" id="KW-0862">Zinc</keyword>
<dbReference type="CDD" id="cd00201">
    <property type="entry name" value="WW"/>
    <property type="match status" value="1"/>
</dbReference>
<evidence type="ECO:0000313" key="7">
    <source>
        <dbReference type="Proteomes" id="UP001165060"/>
    </source>
</evidence>
<dbReference type="SUPFAM" id="SSF52047">
    <property type="entry name" value="RNI-like"/>
    <property type="match status" value="2"/>
</dbReference>
<keyword evidence="1" id="KW-0863">Zinc-finger</keyword>
<evidence type="ECO:0000259" key="4">
    <source>
        <dbReference type="PROSITE" id="PS50020"/>
    </source>
</evidence>